<organism evidence="2 3">
    <name type="scientific">Pseudoflavonifractor capillosus ATCC 29799</name>
    <dbReference type="NCBI Taxonomy" id="411467"/>
    <lineage>
        <taxon>Bacteria</taxon>
        <taxon>Bacillati</taxon>
        <taxon>Bacillota</taxon>
        <taxon>Clostridia</taxon>
        <taxon>Eubacteriales</taxon>
        <taxon>Oscillospiraceae</taxon>
        <taxon>Pseudoflavonifractor</taxon>
    </lineage>
</organism>
<feature type="transmembrane region" description="Helical" evidence="1">
    <location>
        <begin position="7"/>
        <end position="28"/>
    </location>
</feature>
<reference evidence="2 3" key="2">
    <citation type="submission" date="2007-06" db="EMBL/GenBank/DDBJ databases">
        <title>Draft genome sequence of Pseudoflavonifractor capillosus ATCC 29799.</title>
        <authorList>
            <person name="Sudarsanam P."/>
            <person name="Ley R."/>
            <person name="Guruge J."/>
            <person name="Turnbaugh P.J."/>
            <person name="Mahowald M."/>
            <person name="Liep D."/>
            <person name="Gordon J."/>
        </authorList>
    </citation>
    <scope>NUCLEOTIDE SEQUENCE [LARGE SCALE GENOMIC DNA]</scope>
    <source>
        <strain evidence="2 3">ATCC 29799</strain>
    </source>
</reference>
<proteinExistence type="predicted"/>
<keyword evidence="1" id="KW-0472">Membrane</keyword>
<dbReference type="Proteomes" id="UP000003639">
    <property type="component" value="Unassembled WGS sequence"/>
</dbReference>
<dbReference type="AlphaFoldDB" id="A6NQS4"/>
<keyword evidence="1" id="KW-0812">Transmembrane</keyword>
<dbReference type="RefSeq" id="WP_006571100.1">
    <property type="nucleotide sequence ID" value="NZ_AAXG02000005.1"/>
</dbReference>
<dbReference type="OrthoDB" id="2936579at2"/>
<evidence type="ECO:0000313" key="2">
    <source>
        <dbReference type="EMBL" id="EDN01419.1"/>
    </source>
</evidence>
<feature type="transmembrane region" description="Helical" evidence="1">
    <location>
        <begin position="54"/>
        <end position="73"/>
    </location>
</feature>
<evidence type="ECO:0000313" key="3">
    <source>
        <dbReference type="Proteomes" id="UP000003639"/>
    </source>
</evidence>
<comment type="caution">
    <text evidence="2">The sequence shown here is derived from an EMBL/GenBank/DDBJ whole genome shotgun (WGS) entry which is preliminary data.</text>
</comment>
<reference evidence="2 3" key="1">
    <citation type="submission" date="2007-04" db="EMBL/GenBank/DDBJ databases">
        <authorList>
            <person name="Fulton L."/>
            <person name="Clifton S."/>
            <person name="Fulton B."/>
            <person name="Xu J."/>
            <person name="Minx P."/>
            <person name="Pepin K.H."/>
            <person name="Johnson M."/>
            <person name="Thiruvilangam P."/>
            <person name="Bhonagiri V."/>
            <person name="Nash W.E."/>
            <person name="Mardis E.R."/>
            <person name="Wilson R.K."/>
        </authorList>
    </citation>
    <scope>NUCLEOTIDE SEQUENCE [LARGE SCALE GENOMIC DNA]</scope>
    <source>
        <strain evidence="2 3">ATCC 29799</strain>
    </source>
</reference>
<dbReference type="EMBL" id="AAXG02000005">
    <property type="protein sequence ID" value="EDN01419.1"/>
    <property type="molecule type" value="Genomic_DNA"/>
</dbReference>
<feature type="transmembrane region" description="Helical" evidence="1">
    <location>
        <begin position="85"/>
        <end position="105"/>
    </location>
</feature>
<keyword evidence="1" id="KW-1133">Transmembrane helix</keyword>
<gene>
    <name evidence="2" type="ORF">BACCAP_00544</name>
</gene>
<protein>
    <submittedName>
        <fullName evidence="2">Uncharacterized protein</fullName>
    </submittedName>
</protein>
<evidence type="ECO:0000256" key="1">
    <source>
        <dbReference type="SAM" id="Phobius"/>
    </source>
</evidence>
<keyword evidence="3" id="KW-1185">Reference proteome</keyword>
<name>A6NQS4_9FIRM</name>
<accession>A6NQS4</accession>
<sequence length="106" mass="11708">MTKQVKILLRILAVFLFLFFFFFGANLWNGFCMGDSIMTGIGLSPWSEGTVGTHYPGVISLAGMFASLALFACTTQQKARSFRHLIIGIIVAGFLINLIYVLIILI</sequence>